<dbReference type="GO" id="GO:0005737">
    <property type="term" value="C:cytoplasm"/>
    <property type="evidence" value="ECO:0007669"/>
    <property type="project" value="TreeGrafter"/>
</dbReference>
<dbReference type="InterPro" id="IPR011333">
    <property type="entry name" value="SKP1/BTB/POZ_sf"/>
</dbReference>
<proteinExistence type="predicted"/>
<dbReference type="InterPro" id="IPR000210">
    <property type="entry name" value="BTB/POZ_dom"/>
</dbReference>
<dbReference type="SMART" id="SM00225">
    <property type="entry name" value="BTB"/>
    <property type="match status" value="1"/>
</dbReference>
<dbReference type="SUPFAM" id="SSF54695">
    <property type="entry name" value="POZ domain"/>
    <property type="match status" value="1"/>
</dbReference>
<dbReference type="InterPro" id="IPR052407">
    <property type="entry name" value="BTB_POZ_domain_cont_9"/>
</dbReference>
<sequence length="517" mass="59767">MNVQFFETLSNNYLDILDDTEDFNVIIKVGEPLNSKIYRAHSVVLKYRSLYFRNELAKIGTNYNNFKTISLTGISIQQFEIIIKYIYGGIILLEQYGAPFIFELMLVAYEFLLDELAKYLETHLTVMEAHWLRLHFNRIYNQSFQNVKLKKLQDWCNDIIAKYPDTIFESRDFINLQENALISLIIRDDLQMKEVKIWNNVIEWGIAQNPDLTSDSKTWSQENFLTLKTTLRNLLPLIRYFQMSADDIIDSVRPYQQILGKDLWEDISTKFMSPNRHIRSTVLPPRRILTQPLPSRVIPQVTLAQTFIQPNATKRFSAIIDDTQMSIIASSVSVIINNAQAAIIASLVDEKSDSYSVTNNPYEFKLLLRGTRDGFTAKSFWDLCNEQENVVVVMKVEGTGEILGGYNPIGWKKPINDKKKYIKCNKSFIFSLKKNIKNSICSRVNKPESAITCRVSSGPVFGKDLCMYGTFNKGKPCVCRKASSYEKSLITKKTTNFSVVEYEIFQIKKKKLFQRML</sequence>
<protein>
    <recommendedName>
        <fullName evidence="5">TLD-domain-containing protein</fullName>
    </recommendedName>
</protein>
<dbReference type="Pfam" id="PF07707">
    <property type="entry name" value="BACK"/>
    <property type="match status" value="1"/>
</dbReference>
<evidence type="ECO:0000259" key="2">
    <source>
        <dbReference type="PROSITE" id="PS51886"/>
    </source>
</evidence>
<dbReference type="EMBL" id="QKWP01000051">
    <property type="protein sequence ID" value="RIB28939.1"/>
    <property type="molecule type" value="Genomic_DNA"/>
</dbReference>
<dbReference type="Pfam" id="PF00651">
    <property type="entry name" value="BTB"/>
    <property type="match status" value="1"/>
</dbReference>
<dbReference type="PROSITE" id="PS50097">
    <property type="entry name" value="BTB"/>
    <property type="match status" value="1"/>
</dbReference>
<feature type="domain" description="BTB" evidence="1">
    <location>
        <begin position="23"/>
        <end position="95"/>
    </location>
</feature>
<dbReference type="PANTHER" id="PTHR46306:SF1">
    <property type="entry name" value="BTB_POZ DOMAIN-CONTAINING PROTEIN 9"/>
    <property type="match status" value="1"/>
</dbReference>
<evidence type="ECO:0000259" key="1">
    <source>
        <dbReference type="PROSITE" id="PS50097"/>
    </source>
</evidence>
<keyword evidence="4" id="KW-1185">Reference proteome</keyword>
<evidence type="ECO:0000313" key="4">
    <source>
        <dbReference type="Proteomes" id="UP000266673"/>
    </source>
</evidence>
<comment type="caution">
    <text evidence="3">The sequence shown here is derived from an EMBL/GenBank/DDBJ whole genome shotgun (WGS) entry which is preliminary data.</text>
</comment>
<dbReference type="Proteomes" id="UP000266673">
    <property type="component" value="Unassembled WGS sequence"/>
</dbReference>
<dbReference type="InterPro" id="IPR006571">
    <property type="entry name" value="TLDc_dom"/>
</dbReference>
<accession>A0A397W6H9</accession>
<evidence type="ECO:0008006" key="5">
    <source>
        <dbReference type="Google" id="ProtNLM"/>
    </source>
</evidence>
<gene>
    <name evidence="3" type="ORF">C2G38_2058015</name>
</gene>
<dbReference type="PROSITE" id="PS51886">
    <property type="entry name" value="TLDC"/>
    <property type="match status" value="1"/>
</dbReference>
<dbReference type="Gene3D" id="1.25.40.420">
    <property type="match status" value="1"/>
</dbReference>
<dbReference type="Pfam" id="PF07534">
    <property type="entry name" value="TLD"/>
    <property type="match status" value="1"/>
</dbReference>
<feature type="domain" description="TLDc" evidence="2">
    <location>
        <begin position="334"/>
        <end position="508"/>
    </location>
</feature>
<reference evidence="3 4" key="1">
    <citation type="submission" date="2018-06" db="EMBL/GenBank/DDBJ databases">
        <title>Comparative genomics reveals the genomic features of Rhizophagus irregularis, R. cerebriforme, R. diaphanum and Gigaspora rosea, and their symbiotic lifestyle signature.</title>
        <authorList>
            <person name="Morin E."/>
            <person name="San Clemente H."/>
            <person name="Chen E.C.H."/>
            <person name="De La Providencia I."/>
            <person name="Hainaut M."/>
            <person name="Kuo A."/>
            <person name="Kohler A."/>
            <person name="Murat C."/>
            <person name="Tang N."/>
            <person name="Roy S."/>
            <person name="Loubradou J."/>
            <person name="Henrissat B."/>
            <person name="Grigoriev I.V."/>
            <person name="Corradi N."/>
            <person name="Roux C."/>
            <person name="Martin F.M."/>
        </authorList>
    </citation>
    <scope>NUCLEOTIDE SEQUENCE [LARGE SCALE GENOMIC DNA]</scope>
    <source>
        <strain evidence="3 4">DAOM 194757</strain>
    </source>
</reference>
<dbReference type="AlphaFoldDB" id="A0A397W6H9"/>
<dbReference type="PANTHER" id="PTHR46306">
    <property type="entry name" value="BTB/POZ DOMAIN-CONTAINING PROTEIN 9"/>
    <property type="match status" value="1"/>
</dbReference>
<evidence type="ECO:0000313" key="3">
    <source>
        <dbReference type="EMBL" id="RIB28939.1"/>
    </source>
</evidence>
<dbReference type="InterPro" id="IPR011705">
    <property type="entry name" value="BACK"/>
</dbReference>
<name>A0A397W6H9_9GLOM</name>
<dbReference type="Gene3D" id="3.30.710.10">
    <property type="entry name" value="Potassium Channel Kv1.1, Chain A"/>
    <property type="match status" value="1"/>
</dbReference>
<organism evidence="3 4">
    <name type="scientific">Gigaspora rosea</name>
    <dbReference type="NCBI Taxonomy" id="44941"/>
    <lineage>
        <taxon>Eukaryota</taxon>
        <taxon>Fungi</taxon>
        <taxon>Fungi incertae sedis</taxon>
        <taxon>Mucoromycota</taxon>
        <taxon>Glomeromycotina</taxon>
        <taxon>Glomeromycetes</taxon>
        <taxon>Diversisporales</taxon>
        <taxon>Gigasporaceae</taxon>
        <taxon>Gigaspora</taxon>
    </lineage>
</organism>